<feature type="site" description="Important for substrate specificity" evidence="3">
    <location>
        <position position="176"/>
    </location>
</feature>
<feature type="binding site" evidence="3">
    <location>
        <position position="19"/>
    </location>
    <ligand>
        <name>phosphate</name>
        <dbReference type="ChEBI" id="CHEBI:43474"/>
    </ligand>
</feature>
<dbReference type="PANTHER" id="PTHR42679">
    <property type="entry name" value="S-METHYL-5'-THIOADENOSINE PHOSPHORYLASE"/>
    <property type="match status" value="1"/>
</dbReference>
<feature type="site" description="Important for substrate specificity" evidence="3">
    <location>
        <position position="230"/>
    </location>
</feature>
<dbReference type="UniPathway" id="UPA00606"/>
<dbReference type="GO" id="GO:0006166">
    <property type="term" value="P:purine ribonucleoside salvage"/>
    <property type="evidence" value="ECO:0007669"/>
    <property type="project" value="UniProtKB-UniRule"/>
</dbReference>
<dbReference type="Pfam" id="PF01048">
    <property type="entry name" value="PNP_UDP_1"/>
    <property type="match status" value="1"/>
</dbReference>
<feature type="binding site" evidence="3">
    <location>
        <begin position="61"/>
        <end position="62"/>
    </location>
    <ligand>
        <name>phosphate</name>
        <dbReference type="ChEBI" id="CHEBI:43474"/>
    </ligand>
</feature>
<feature type="binding site" evidence="3">
    <location>
        <position position="194"/>
    </location>
    <ligand>
        <name>substrate</name>
    </ligand>
</feature>
<dbReference type="InterPro" id="IPR000845">
    <property type="entry name" value="Nucleoside_phosphorylase_d"/>
</dbReference>
<comment type="miscellaneous">
    <text evidence="3">Although this enzyme belongs to the family of MTA phosphorylases based on sequence homology, it has been shown that conserved amino acid substitutions in the substrate binding pocket convert the substrate specificity of this enzyme from 6-aminopurines to 6-oxopurines.</text>
</comment>
<accession>A0A1Y0IB76</accession>
<sequence length="256" mass="27636">MSQAALDTADNITAIIGGTGLTELKGLTLLDDIQVNTPFGPTSAPIKRGILDGHQVLFLARHGHPHAIPPHMVNYRANIWALKQLGVTAILAVNAVGGIHDLMGPAHITIPDQIVDYTYGREHTFYDGRQTGVEHIDFTYPYSEKLRAALLESAIALDVPHSDFGVYACTQGPRLETAAEIVRLERDGCDIVGMTGMPEAVLAAELGIDYACIALIVNWAAGKTEEIITMDDIQAAIDTGMGRVISILEHTLTRFD</sequence>
<gene>
    <name evidence="5" type="ORF">OLMES_2972</name>
</gene>
<feature type="domain" description="Nucleoside phosphorylase" evidence="4">
    <location>
        <begin position="14"/>
        <end position="252"/>
    </location>
</feature>
<dbReference type="OrthoDB" id="1523230at2"/>
<feature type="binding site" evidence="3">
    <location>
        <position position="195"/>
    </location>
    <ligand>
        <name>phosphate</name>
        <dbReference type="ChEBI" id="CHEBI:43474"/>
    </ligand>
</feature>
<dbReference type="SUPFAM" id="SSF53167">
    <property type="entry name" value="Purine and uridine phosphorylases"/>
    <property type="match status" value="1"/>
</dbReference>
<evidence type="ECO:0000256" key="3">
    <source>
        <dbReference type="HAMAP-Rule" id="MF_01963"/>
    </source>
</evidence>
<comment type="similarity">
    <text evidence="3">Belongs to the PNP/MTAP phosphorylase family. MTAP subfamily.</text>
</comment>
<dbReference type="PROSITE" id="PS01240">
    <property type="entry name" value="PNP_MTAP_2"/>
    <property type="match status" value="1"/>
</dbReference>
<comment type="function">
    <text evidence="3">Catalyzes the reversible phosphorylation of S-methyl-5'-thioinosine (MTI) to hypoxanthine and 5-methylthioribose-1-phosphate. Involved in the breakdown of S-methyl-5'-thioadenosine (MTA), a major by-product of polyamine biosynthesis. Catabolism of (MTA) occurs via deamination to MTI and phosphorolysis to hypoxanthine.</text>
</comment>
<keyword evidence="2 3" id="KW-0808">Transferase</keyword>
<evidence type="ECO:0000313" key="6">
    <source>
        <dbReference type="Proteomes" id="UP000196027"/>
    </source>
</evidence>
<keyword evidence="1 3" id="KW-0328">Glycosyltransferase</keyword>
<comment type="pathway">
    <text evidence="3">Purine metabolism; purine nucleoside salvage.</text>
</comment>
<dbReference type="CDD" id="cd09010">
    <property type="entry name" value="MTAP_SsMTAPII_like_MTIP"/>
    <property type="match status" value="1"/>
</dbReference>
<dbReference type="GO" id="GO:0019509">
    <property type="term" value="P:L-methionine salvage from methylthioadenosine"/>
    <property type="evidence" value="ECO:0007669"/>
    <property type="project" value="TreeGrafter"/>
</dbReference>
<comment type="caution">
    <text evidence="3">Lacks conserved residue(s) required for the propagation of feature annotation.</text>
</comment>
<comment type="catalytic activity">
    <reaction evidence="3">
        <text>S-methyl-5'-thioinosine + phosphate = 5-(methylsulfanyl)-alpha-D-ribose 1-phosphate + hypoxanthine</text>
        <dbReference type="Rhea" id="RHEA:30643"/>
        <dbReference type="ChEBI" id="CHEBI:17368"/>
        <dbReference type="ChEBI" id="CHEBI:43474"/>
        <dbReference type="ChEBI" id="CHEBI:48595"/>
        <dbReference type="ChEBI" id="CHEBI:58533"/>
        <dbReference type="EC" id="2.4.2.44"/>
    </reaction>
</comment>
<dbReference type="NCBIfam" id="TIGR01694">
    <property type="entry name" value="MTAP"/>
    <property type="match status" value="1"/>
</dbReference>
<dbReference type="InterPro" id="IPR035994">
    <property type="entry name" value="Nucleoside_phosphorylase_sf"/>
</dbReference>
<dbReference type="GO" id="GO:0017061">
    <property type="term" value="F:S-methyl-5-thioadenosine phosphorylase activity"/>
    <property type="evidence" value="ECO:0007669"/>
    <property type="project" value="InterPro"/>
</dbReference>
<comment type="subunit">
    <text evidence="3">Homotrimer.</text>
</comment>
<dbReference type="Proteomes" id="UP000196027">
    <property type="component" value="Chromosome"/>
</dbReference>
<keyword evidence="3" id="KW-0660">Purine salvage</keyword>
<dbReference type="Gene3D" id="3.40.50.1580">
    <property type="entry name" value="Nucleoside phosphorylase domain"/>
    <property type="match status" value="1"/>
</dbReference>
<dbReference type="InterPro" id="IPR018099">
    <property type="entry name" value="Purine_phosphorylase-2_CS"/>
</dbReference>
<dbReference type="GO" id="GO:0005829">
    <property type="term" value="C:cytosol"/>
    <property type="evidence" value="ECO:0007669"/>
    <property type="project" value="TreeGrafter"/>
</dbReference>
<evidence type="ECO:0000313" key="5">
    <source>
        <dbReference type="EMBL" id="ARU57016.1"/>
    </source>
</evidence>
<organism evidence="5 6">
    <name type="scientific">Oleiphilus messinensis</name>
    <dbReference type="NCBI Taxonomy" id="141451"/>
    <lineage>
        <taxon>Bacteria</taxon>
        <taxon>Pseudomonadati</taxon>
        <taxon>Pseudomonadota</taxon>
        <taxon>Gammaproteobacteria</taxon>
        <taxon>Oceanospirillales</taxon>
        <taxon>Oleiphilaceae</taxon>
        <taxon>Oleiphilus</taxon>
    </lineage>
</organism>
<dbReference type="KEGG" id="ome:OLMES_2972"/>
<keyword evidence="6" id="KW-1185">Reference proteome</keyword>
<reference evidence="5 6" key="1">
    <citation type="submission" date="2017-05" db="EMBL/GenBank/DDBJ databases">
        <title>Genomic insights into alkan degradation activity of Oleiphilus messinensis.</title>
        <authorList>
            <person name="Kozyavkin S.A."/>
            <person name="Slesarev A.I."/>
            <person name="Golyshin P.N."/>
            <person name="Korzhenkov A."/>
            <person name="Golyshina O.N."/>
            <person name="Toshchakov S.V."/>
        </authorList>
    </citation>
    <scope>NUCLEOTIDE SEQUENCE [LARGE SCALE GENOMIC DNA]</scope>
    <source>
        <strain evidence="5 6">ME102</strain>
    </source>
</reference>
<evidence type="ECO:0000256" key="2">
    <source>
        <dbReference type="ARBA" id="ARBA00022679"/>
    </source>
</evidence>
<feature type="binding site" evidence="3">
    <location>
        <begin position="218"/>
        <end position="220"/>
    </location>
    <ligand>
        <name>substrate</name>
    </ligand>
</feature>
<dbReference type="EMBL" id="CP021425">
    <property type="protein sequence ID" value="ARU57016.1"/>
    <property type="molecule type" value="Genomic_DNA"/>
</dbReference>
<protein>
    <recommendedName>
        <fullName evidence="3">Probable S-methyl-5'-thioinosine phosphorylase</fullName>
        <ecNumber evidence="3">2.4.2.44</ecNumber>
    </recommendedName>
    <alternativeName>
        <fullName evidence="3">5'-methylthioinosine phosphorylase</fullName>
        <shortName evidence="3">MTI phosphorylase</shortName>
        <shortName evidence="3">MTIP</shortName>
    </alternativeName>
</protein>
<dbReference type="HAMAP" id="MF_01963">
    <property type="entry name" value="MTAP"/>
    <property type="match status" value="1"/>
</dbReference>
<evidence type="ECO:0000259" key="4">
    <source>
        <dbReference type="Pfam" id="PF01048"/>
    </source>
</evidence>
<dbReference type="AlphaFoldDB" id="A0A1Y0IB76"/>
<evidence type="ECO:0000256" key="1">
    <source>
        <dbReference type="ARBA" id="ARBA00022676"/>
    </source>
</evidence>
<dbReference type="RefSeq" id="WP_087461953.1">
    <property type="nucleotide sequence ID" value="NZ_CP021425.1"/>
</dbReference>
<dbReference type="PANTHER" id="PTHR42679:SF2">
    <property type="entry name" value="S-METHYL-5'-THIOADENOSINE PHOSPHORYLASE"/>
    <property type="match status" value="1"/>
</dbReference>
<dbReference type="NCBIfam" id="NF006599">
    <property type="entry name" value="PRK09136.1"/>
    <property type="match status" value="1"/>
</dbReference>
<name>A0A1Y0IB76_9GAMM</name>
<proteinExistence type="inferred from homology"/>
<dbReference type="InterPro" id="IPR010044">
    <property type="entry name" value="MTAP"/>
</dbReference>
<dbReference type="EC" id="2.4.2.44" evidence="3"/>